<dbReference type="EMBL" id="VUJU01000109">
    <property type="protein sequence ID" value="KAF0772993.1"/>
    <property type="molecule type" value="Genomic_DNA"/>
</dbReference>
<gene>
    <name evidence="2" type="ORF">FWK35_00029168</name>
</gene>
<accession>A0A6G0ZNF7</accession>
<reference evidence="2 3" key="1">
    <citation type="submission" date="2019-08" db="EMBL/GenBank/DDBJ databases">
        <title>Whole genome of Aphis craccivora.</title>
        <authorList>
            <person name="Voronova N.V."/>
            <person name="Shulinski R.S."/>
            <person name="Bandarenka Y.V."/>
            <person name="Zhorov D.G."/>
            <person name="Warner D."/>
        </authorList>
    </citation>
    <scope>NUCLEOTIDE SEQUENCE [LARGE SCALE GENOMIC DNA]</scope>
    <source>
        <strain evidence="2">180601</strain>
        <tissue evidence="2">Whole Body</tissue>
    </source>
</reference>
<comment type="caution">
    <text evidence="2">The sequence shown here is derived from an EMBL/GenBank/DDBJ whole genome shotgun (WGS) entry which is preliminary data.</text>
</comment>
<evidence type="ECO:0000313" key="2">
    <source>
        <dbReference type="EMBL" id="KAF0772993.1"/>
    </source>
</evidence>
<evidence type="ECO:0000256" key="1">
    <source>
        <dbReference type="SAM" id="MobiDB-lite"/>
    </source>
</evidence>
<organism evidence="2 3">
    <name type="scientific">Aphis craccivora</name>
    <name type="common">Cowpea aphid</name>
    <dbReference type="NCBI Taxonomy" id="307492"/>
    <lineage>
        <taxon>Eukaryota</taxon>
        <taxon>Metazoa</taxon>
        <taxon>Ecdysozoa</taxon>
        <taxon>Arthropoda</taxon>
        <taxon>Hexapoda</taxon>
        <taxon>Insecta</taxon>
        <taxon>Pterygota</taxon>
        <taxon>Neoptera</taxon>
        <taxon>Paraneoptera</taxon>
        <taxon>Hemiptera</taxon>
        <taxon>Sternorrhyncha</taxon>
        <taxon>Aphidomorpha</taxon>
        <taxon>Aphidoidea</taxon>
        <taxon>Aphididae</taxon>
        <taxon>Aphidini</taxon>
        <taxon>Aphis</taxon>
        <taxon>Aphis</taxon>
    </lineage>
</organism>
<keyword evidence="3" id="KW-1185">Reference proteome</keyword>
<dbReference type="AlphaFoldDB" id="A0A6G0ZNF7"/>
<evidence type="ECO:0000313" key="3">
    <source>
        <dbReference type="Proteomes" id="UP000478052"/>
    </source>
</evidence>
<sequence length="151" mass="15867">MESQSAQDTVTVAAEVPNDPGCSTCARAPLILLRILSSDLPDESLPPAGRTPHNGIRRGNCTAAVATAAVVGGFSDFFGNPFKYVYAAACATDPPPIHDHPPRQATPRSPYPHPHPTLHGRPPPPFTPFHGWSAGVDNGGSRLCEGIAPCR</sequence>
<proteinExistence type="predicted"/>
<name>A0A6G0ZNF7_APHCR</name>
<feature type="region of interest" description="Disordered" evidence="1">
    <location>
        <begin position="95"/>
        <end position="121"/>
    </location>
</feature>
<dbReference type="Proteomes" id="UP000478052">
    <property type="component" value="Unassembled WGS sequence"/>
</dbReference>
<protein>
    <submittedName>
        <fullName evidence="2">Uncharacterized protein</fullName>
    </submittedName>
</protein>
<feature type="compositionally biased region" description="Pro residues" evidence="1">
    <location>
        <begin position="109"/>
        <end position="121"/>
    </location>
</feature>